<comment type="caution">
    <text evidence="7">The sequence shown here is derived from an EMBL/GenBank/DDBJ whole genome shotgun (WGS) entry which is preliminary data.</text>
</comment>
<evidence type="ECO:0000313" key="7">
    <source>
        <dbReference type="EMBL" id="OEL26182.1"/>
    </source>
</evidence>
<feature type="non-terminal residue" evidence="7">
    <location>
        <position position="119"/>
    </location>
</feature>
<dbReference type="InterPro" id="IPR001480">
    <property type="entry name" value="Bulb-type_lectin_dom"/>
</dbReference>
<gene>
    <name evidence="7" type="ORF">BAE44_0012799</name>
</gene>
<accession>A0A1E5VM80</accession>
<dbReference type="InterPro" id="IPR036426">
    <property type="entry name" value="Bulb-type_lectin_dom_sf"/>
</dbReference>
<protein>
    <recommendedName>
        <fullName evidence="2">non-specific serine/threonine protein kinase</fullName>
        <ecNumber evidence="2">2.7.11.1</ecNumber>
    </recommendedName>
</protein>
<evidence type="ECO:0000256" key="3">
    <source>
        <dbReference type="ARBA" id="ARBA00023170"/>
    </source>
</evidence>
<evidence type="ECO:0000256" key="5">
    <source>
        <dbReference type="ARBA" id="ARBA00048679"/>
    </source>
</evidence>
<keyword evidence="3" id="KW-0675">Receptor</keyword>
<dbReference type="AlphaFoldDB" id="A0A1E5VM80"/>
<dbReference type="Pfam" id="PF01453">
    <property type="entry name" value="B_lectin"/>
    <property type="match status" value="1"/>
</dbReference>
<keyword evidence="8" id="KW-1185">Reference proteome</keyword>
<reference evidence="7 8" key="1">
    <citation type="submission" date="2016-09" db="EMBL/GenBank/DDBJ databases">
        <title>The draft genome of Dichanthelium oligosanthes: A C3 panicoid grass species.</title>
        <authorList>
            <person name="Studer A.J."/>
            <person name="Schnable J.C."/>
            <person name="Brutnell T.P."/>
        </authorList>
    </citation>
    <scope>NUCLEOTIDE SEQUENCE [LARGE SCALE GENOMIC DNA]</scope>
    <source>
        <strain evidence="8">cv. Kellogg 1175</strain>
        <tissue evidence="7">Leaf</tissue>
    </source>
</reference>
<dbReference type="GO" id="GO:0004674">
    <property type="term" value="F:protein serine/threonine kinase activity"/>
    <property type="evidence" value="ECO:0007669"/>
    <property type="project" value="UniProtKB-EC"/>
</dbReference>
<dbReference type="PANTHER" id="PTHR32444">
    <property type="entry name" value="BULB-TYPE LECTIN DOMAIN-CONTAINING PROTEIN"/>
    <property type="match status" value="1"/>
</dbReference>
<dbReference type="EC" id="2.7.11.1" evidence="2"/>
<dbReference type="FunFam" id="2.90.10.10:FF:000005">
    <property type="entry name" value="G-type lectin S-receptor-like serine/threonine-protein kinase"/>
    <property type="match status" value="1"/>
</dbReference>
<dbReference type="SMART" id="SM00108">
    <property type="entry name" value="B_lectin"/>
    <property type="match status" value="1"/>
</dbReference>
<feature type="domain" description="Bulb-type lectin" evidence="6">
    <location>
        <begin position="1"/>
        <end position="96"/>
    </location>
</feature>
<evidence type="ECO:0000256" key="1">
    <source>
        <dbReference type="ARBA" id="ARBA00004479"/>
    </source>
</evidence>
<dbReference type="GO" id="GO:0016020">
    <property type="term" value="C:membrane"/>
    <property type="evidence" value="ECO:0007669"/>
    <property type="project" value="UniProtKB-SubCell"/>
</dbReference>
<evidence type="ECO:0000259" key="6">
    <source>
        <dbReference type="PROSITE" id="PS50927"/>
    </source>
</evidence>
<dbReference type="CDD" id="cd00028">
    <property type="entry name" value="B_lectin"/>
    <property type="match status" value="1"/>
</dbReference>
<dbReference type="EMBL" id="LWDX02035283">
    <property type="protein sequence ID" value="OEL26182.1"/>
    <property type="molecule type" value="Genomic_DNA"/>
</dbReference>
<dbReference type="Gene3D" id="2.90.10.10">
    <property type="entry name" value="Bulb-type lectin domain"/>
    <property type="match status" value="1"/>
</dbReference>
<proteinExistence type="predicted"/>
<evidence type="ECO:0000256" key="4">
    <source>
        <dbReference type="ARBA" id="ARBA00047899"/>
    </source>
</evidence>
<evidence type="ECO:0000313" key="8">
    <source>
        <dbReference type="Proteomes" id="UP000095767"/>
    </source>
</evidence>
<comment type="subcellular location">
    <subcellularLocation>
        <location evidence="1">Membrane</location>
        <topology evidence="1">Single-pass type I membrane protein</topology>
    </subcellularLocation>
</comment>
<dbReference type="GO" id="GO:0051707">
    <property type="term" value="P:response to other organism"/>
    <property type="evidence" value="ECO:0007669"/>
    <property type="project" value="UniProtKB-ARBA"/>
</dbReference>
<comment type="catalytic activity">
    <reaction evidence="5">
        <text>L-seryl-[protein] + ATP = O-phospho-L-seryl-[protein] + ADP + H(+)</text>
        <dbReference type="Rhea" id="RHEA:17989"/>
        <dbReference type="Rhea" id="RHEA-COMP:9863"/>
        <dbReference type="Rhea" id="RHEA-COMP:11604"/>
        <dbReference type="ChEBI" id="CHEBI:15378"/>
        <dbReference type="ChEBI" id="CHEBI:29999"/>
        <dbReference type="ChEBI" id="CHEBI:30616"/>
        <dbReference type="ChEBI" id="CHEBI:83421"/>
        <dbReference type="ChEBI" id="CHEBI:456216"/>
        <dbReference type="EC" id="2.7.11.1"/>
    </reaction>
</comment>
<evidence type="ECO:0000256" key="2">
    <source>
        <dbReference type="ARBA" id="ARBA00012513"/>
    </source>
</evidence>
<dbReference type="SUPFAM" id="SSF51110">
    <property type="entry name" value="alpha-D-mannose-specific plant lectins"/>
    <property type="match status" value="1"/>
</dbReference>
<dbReference type="STRING" id="888268.A0A1E5VM80"/>
<organism evidence="7 8">
    <name type="scientific">Dichanthelium oligosanthes</name>
    <dbReference type="NCBI Taxonomy" id="888268"/>
    <lineage>
        <taxon>Eukaryota</taxon>
        <taxon>Viridiplantae</taxon>
        <taxon>Streptophyta</taxon>
        <taxon>Embryophyta</taxon>
        <taxon>Tracheophyta</taxon>
        <taxon>Spermatophyta</taxon>
        <taxon>Magnoliopsida</taxon>
        <taxon>Liliopsida</taxon>
        <taxon>Poales</taxon>
        <taxon>Poaceae</taxon>
        <taxon>PACMAD clade</taxon>
        <taxon>Panicoideae</taxon>
        <taxon>Panicodae</taxon>
        <taxon>Paniceae</taxon>
        <taxon>Dichantheliinae</taxon>
        <taxon>Dichanthelium</taxon>
    </lineage>
</organism>
<sequence length="119" mass="12957">MGFFSPGASTKRYLGIWFSVSTEAVSWVANRDRPVNDKSGALVVSDTGRLVLLDGSGQATWSSNSISTSPVEAQLLNSGNLVVRNRGSMTILWQSFYYPSNALVAGMKMGKDFWNGAEW</sequence>
<dbReference type="OrthoDB" id="786095at2759"/>
<comment type="catalytic activity">
    <reaction evidence="4">
        <text>L-threonyl-[protein] + ATP = O-phospho-L-threonyl-[protein] + ADP + H(+)</text>
        <dbReference type="Rhea" id="RHEA:46608"/>
        <dbReference type="Rhea" id="RHEA-COMP:11060"/>
        <dbReference type="Rhea" id="RHEA-COMP:11605"/>
        <dbReference type="ChEBI" id="CHEBI:15378"/>
        <dbReference type="ChEBI" id="CHEBI:30013"/>
        <dbReference type="ChEBI" id="CHEBI:30616"/>
        <dbReference type="ChEBI" id="CHEBI:61977"/>
        <dbReference type="ChEBI" id="CHEBI:456216"/>
        <dbReference type="EC" id="2.7.11.1"/>
    </reaction>
</comment>
<name>A0A1E5VM80_9POAL</name>
<dbReference type="PROSITE" id="PS50927">
    <property type="entry name" value="BULB_LECTIN"/>
    <property type="match status" value="1"/>
</dbReference>
<dbReference type="PANTHER" id="PTHR32444:SF236">
    <property type="entry name" value="D-MANNOSE BINDING LECTIN FAMILY PROTEIN, EXPRESSED"/>
    <property type="match status" value="1"/>
</dbReference>
<dbReference type="Proteomes" id="UP000095767">
    <property type="component" value="Unassembled WGS sequence"/>
</dbReference>